<dbReference type="Proteomes" id="UP001058872">
    <property type="component" value="Chromosome"/>
</dbReference>
<dbReference type="EMBL" id="CP028989">
    <property type="protein sequence ID" value="UUO65078.1"/>
    <property type="molecule type" value="Genomic_DNA"/>
</dbReference>
<dbReference type="AlphaFoldDB" id="A0AAE9NAM2"/>
<reference evidence="2" key="1">
    <citation type="submission" date="2018-04" db="EMBL/GenBank/DDBJ databases">
        <title>Genomes of Endosymbiotic and Endophytic Bradyrhizobium Publication status.</title>
        <authorList>
            <person name="Guha S."/>
            <person name="Jorrin B."/>
            <person name="Sarkar M."/>
            <person name="Poole P.S."/>
            <person name="DasGupta M."/>
        </authorList>
    </citation>
    <scope>NUCLEOTIDE SEQUENCE</scope>
    <source>
        <strain evidence="2">WBOS16</strain>
    </source>
</reference>
<sequence length="65" mass="6851">MRRLSPVGREAPHPNPLPARAGRGSRPHASQMARDLAAARAYPAISSPAFAYTTPPSTAMVLPTT</sequence>
<proteinExistence type="predicted"/>
<evidence type="ECO:0000313" key="2">
    <source>
        <dbReference type="EMBL" id="UUO65078.1"/>
    </source>
</evidence>
<gene>
    <name evidence="2" type="ORF">DCM83_07505</name>
</gene>
<evidence type="ECO:0000313" key="3">
    <source>
        <dbReference type="Proteomes" id="UP001058872"/>
    </source>
</evidence>
<name>A0AAE9NAM2_9BRAD</name>
<protein>
    <submittedName>
        <fullName evidence="2">Uncharacterized protein</fullName>
    </submittedName>
</protein>
<organism evidence="2 3">
    <name type="scientific">Bradyrhizobium betae</name>
    <dbReference type="NCBI Taxonomy" id="244734"/>
    <lineage>
        <taxon>Bacteria</taxon>
        <taxon>Pseudomonadati</taxon>
        <taxon>Pseudomonadota</taxon>
        <taxon>Alphaproteobacteria</taxon>
        <taxon>Hyphomicrobiales</taxon>
        <taxon>Nitrobacteraceae</taxon>
        <taxon>Bradyrhizobium</taxon>
    </lineage>
</organism>
<feature type="region of interest" description="Disordered" evidence="1">
    <location>
        <begin position="1"/>
        <end position="35"/>
    </location>
</feature>
<accession>A0AAE9NAM2</accession>
<evidence type="ECO:0000256" key="1">
    <source>
        <dbReference type="SAM" id="MobiDB-lite"/>
    </source>
</evidence>